<evidence type="ECO:0000256" key="8">
    <source>
        <dbReference type="ARBA" id="ARBA00022848"/>
    </source>
</evidence>
<dbReference type="PANTHER" id="PTHR24300">
    <property type="entry name" value="CYTOCHROME P450 508A4-RELATED"/>
    <property type="match status" value="1"/>
</dbReference>
<keyword evidence="7" id="KW-0256">Endoplasmic reticulum</keyword>
<dbReference type="OMA" id="HVWFGSN"/>
<keyword evidence="8" id="KW-0492">Microsome</keyword>
<proteinExistence type="inferred from homology"/>
<keyword evidence="16" id="KW-1133">Transmembrane helix</keyword>
<evidence type="ECO:0000256" key="3">
    <source>
        <dbReference type="ARBA" id="ARBA00004406"/>
    </source>
</evidence>
<evidence type="ECO:0000256" key="16">
    <source>
        <dbReference type="SAM" id="Phobius"/>
    </source>
</evidence>
<evidence type="ECO:0000256" key="6">
    <source>
        <dbReference type="ARBA" id="ARBA00022723"/>
    </source>
</evidence>
<protein>
    <submittedName>
        <fullName evidence="17">Cytochrome P450</fullName>
    </submittedName>
</protein>
<evidence type="ECO:0000256" key="15">
    <source>
        <dbReference type="SAM" id="Coils"/>
    </source>
</evidence>
<evidence type="ECO:0000256" key="14">
    <source>
        <dbReference type="RuleBase" id="RU000461"/>
    </source>
</evidence>
<evidence type="ECO:0000256" key="9">
    <source>
        <dbReference type="ARBA" id="ARBA00023002"/>
    </source>
</evidence>
<keyword evidence="5 13" id="KW-0349">Heme</keyword>
<dbReference type="PROSITE" id="PS00086">
    <property type="entry name" value="CYTOCHROME_P450"/>
    <property type="match status" value="1"/>
</dbReference>
<dbReference type="PANTHER" id="PTHR24300:SF375">
    <property type="entry name" value="CYTOCHROME P450 FAMILY"/>
    <property type="match status" value="1"/>
</dbReference>
<evidence type="ECO:0000256" key="12">
    <source>
        <dbReference type="ARBA" id="ARBA00023136"/>
    </source>
</evidence>
<keyword evidence="10 13" id="KW-0408">Iron</keyword>
<dbReference type="AlphaFoldDB" id="A0A137PH27"/>
<dbReference type="PRINTS" id="PR00463">
    <property type="entry name" value="EP450I"/>
</dbReference>
<dbReference type="OrthoDB" id="3934656at2759"/>
<dbReference type="GO" id="GO:0005789">
    <property type="term" value="C:endoplasmic reticulum membrane"/>
    <property type="evidence" value="ECO:0007669"/>
    <property type="project" value="UniProtKB-SubCell"/>
</dbReference>
<dbReference type="EMBL" id="KQ964425">
    <property type="protein sequence ID" value="KXN74304.1"/>
    <property type="molecule type" value="Genomic_DNA"/>
</dbReference>
<organism evidence="17 18">
    <name type="scientific">Conidiobolus coronatus (strain ATCC 28846 / CBS 209.66 / NRRL 28638)</name>
    <name type="common">Delacroixia coronata</name>
    <dbReference type="NCBI Taxonomy" id="796925"/>
    <lineage>
        <taxon>Eukaryota</taxon>
        <taxon>Fungi</taxon>
        <taxon>Fungi incertae sedis</taxon>
        <taxon>Zoopagomycota</taxon>
        <taxon>Entomophthoromycotina</taxon>
        <taxon>Entomophthoromycetes</taxon>
        <taxon>Entomophthorales</taxon>
        <taxon>Ancylistaceae</taxon>
        <taxon>Conidiobolus</taxon>
    </lineage>
</organism>
<dbReference type="Proteomes" id="UP000070444">
    <property type="component" value="Unassembled WGS sequence"/>
</dbReference>
<keyword evidence="15" id="KW-0175">Coiled coil</keyword>
<dbReference type="GO" id="GO:0020037">
    <property type="term" value="F:heme binding"/>
    <property type="evidence" value="ECO:0007669"/>
    <property type="project" value="InterPro"/>
</dbReference>
<feature type="coiled-coil region" evidence="15">
    <location>
        <begin position="320"/>
        <end position="347"/>
    </location>
</feature>
<evidence type="ECO:0000313" key="18">
    <source>
        <dbReference type="Proteomes" id="UP000070444"/>
    </source>
</evidence>
<dbReference type="InterPro" id="IPR001128">
    <property type="entry name" value="Cyt_P450"/>
</dbReference>
<evidence type="ECO:0000256" key="11">
    <source>
        <dbReference type="ARBA" id="ARBA00023033"/>
    </source>
</evidence>
<dbReference type="GO" id="GO:0016712">
    <property type="term" value="F:oxidoreductase activity, acting on paired donors, with incorporation or reduction of molecular oxygen, reduced flavin or flavoprotein as one donor, and incorporation of one atom of oxygen"/>
    <property type="evidence" value="ECO:0007669"/>
    <property type="project" value="TreeGrafter"/>
</dbReference>
<feature type="binding site" description="axial binding residue" evidence="13">
    <location>
        <position position="441"/>
    </location>
    <ligand>
        <name>heme</name>
        <dbReference type="ChEBI" id="CHEBI:30413"/>
    </ligand>
    <ligandPart>
        <name>Fe</name>
        <dbReference type="ChEBI" id="CHEBI:18248"/>
    </ligandPart>
</feature>
<keyword evidence="9 14" id="KW-0560">Oxidoreductase</keyword>
<reference evidence="17 18" key="1">
    <citation type="journal article" date="2015" name="Genome Biol. Evol.">
        <title>Phylogenomic analyses indicate that early fungi evolved digesting cell walls of algal ancestors of land plants.</title>
        <authorList>
            <person name="Chang Y."/>
            <person name="Wang S."/>
            <person name="Sekimoto S."/>
            <person name="Aerts A.L."/>
            <person name="Choi C."/>
            <person name="Clum A."/>
            <person name="LaButti K.M."/>
            <person name="Lindquist E.A."/>
            <person name="Yee Ngan C."/>
            <person name="Ohm R.A."/>
            <person name="Salamov A.A."/>
            <person name="Grigoriev I.V."/>
            <person name="Spatafora J.W."/>
            <person name="Berbee M.L."/>
        </authorList>
    </citation>
    <scope>NUCLEOTIDE SEQUENCE [LARGE SCALE GENOMIC DNA]</scope>
    <source>
        <strain evidence="17 18">NRRL 28638</strain>
    </source>
</reference>
<comment type="cofactor">
    <cofactor evidence="1 13">
        <name>heme</name>
        <dbReference type="ChEBI" id="CHEBI:30413"/>
    </cofactor>
</comment>
<evidence type="ECO:0000313" key="17">
    <source>
        <dbReference type="EMBL" id="KXN74304.1"/>
    </source>
</evidence>
<evidence type="ECO:0000256" key="2">
    <source>
        <dbReference type="ARBA" id="ARBA00004174"/>
    </source>
</evidence>
<dbReference type="GO" id="GO:0006082">
    <property type="term" value="P:organic acid metabolic process"/>
    <property type="evidence" value="ECO:0007669"/>
    <property type="project" value="TreeGrafter"/>
</dbReference>
<name>A0A137PH27_CONC2</name>
<dbReference type="STRING" id="796925.A0A137PH27"/>
<dbReference type="InterPro" id="IPR050182">
    <property type="entry name" value="Cytochrome_P450_fam2"/>
</dbReference>
<gene>
    <name evidence="17" type="ORF">CONCODRAFT_2687</name>
</gene>
<evidence type="ECO:0000256" key="13">
    <source>
        <dbReference type="PIRSR" id="PIRSR602401-1"/>
    </source>
</evidence>
<comment type="subcellular location">
    <subcellularLocation>
        <location evidence="3">Endoplasmic reticulum membrane</location>
        <topology evidence="3">Peripheral membrane protein</topology>
    </subcellularLocation>
    <subcellularLocation>
        <location evidence="2">Microsome membrane</location>
        <topology evidence="2">Peripheral membrane protein</topology>
    </subcellularLocation>
</comment>
<evidence type="ECO:0000256" key="5">
    <source>
        <dbReference type="ARBA" id="ARBA00022617"/>
    </source>
</evidence>
<dbReference type="InterPro" id="IPR017972">
    <property type="entry name" value="Cyt_P450_CS"/>
</dbReference>
<dbReference type="Gene3D" id="1.10.630.10">
    <property type="entry name" value="Cytochrome P450"/>
    <property type="match status" value="1"/>
</dbReference>
<keyword evidence="12 16" id="KW-0472">Membrane</keyword>
<comment type="similarity">
    <text evidence="4 14">Belongs to the cytochrome P450 family.</text>
</comment>
<sequence length="499" mass="56517">MSLVQSVITNSSKLLESLNLNNAIAILVVIAIFVAAITYQTDPNALPIPSRRLPIVGHLPFLGQFPYIVLHIWSKIYGKVLQIQLGMKSLIVISEFSTIKKLYNLDEFNLRHEPAVFKKHFNSKGITFNSGDNWHSAKKLNIKILKDVLGRESAQTVILEQVKLIKNCIESGNPVDLVDVINPALNNIMVNTLFGFQFNWNDAKFQSLLHNLKSILKLSNHASWASSFPILEKLPLLGFDKPSKDLDLHFTQLFQVINNWVKELETGEISVSNTNNYTLNYLKQVEENYDREQLAASLANLLMGGTETNSATMRWAFVFLLENSHILENVQNELKALNKDLITWEDRSKLHYLQAFLMEVQRVGCVTTLGGSTLRVAGENCKIGDYQINKGAFIAANVYSIHYNEDYFSDPYKFNPERFLKDGELIIRSELIPFGMGKRRCPGEGLAKMEMFLIMANILNAFTFDAVDNSKIDSEINFTAGSVRSPLPYELVFKTKERV</sequence>
<dbReference type="InterPro" id="IPR036396">
    <property type="entry name" value="Cyt_P450_sf"/>
</dbReference>
<dbReference type="GO" id="GO:0005506">
    <property type="term" value="F:iron ion binding"/>
    <property type="evidence" value="ECO:0007669"/>
    <property type="project" value="InterPro"/>
</dbReference>
<evidence type="ECO:0000256" key="4">
    <source>
        <dbReference type="ARBA" id="ARBA00010617"/>
    </source>
</evidence>
<keyword evidence="11 14" id="KW-0503">Monooxygenase</keyword>
<evidence type="ECO:0000256" key="7">
    <source>
        <dbReference type="ARBA" id="ARBA00022824"/>
    </source>
</evidence>
<evidence type="ECO:0000256" key="10">
    <source>
        <dbReference type="ARBA" id="ARBA00023004"/>
    </source>
</evidence>
<keyword evidence="18" id="KW-1185">Reference proteome</keyword>
<feature type="transmembrane region" description="Helical" evidence="16">
    <location>
        <begin position="20"/>
        <end position="41"/>
    </location>
</feature>
<dbReference type="GO" id="GO:0006805">
    <property type="term" value="P:xenobiotic metabolic process"/>
    <property type="evidence" value="ECO:0007669"/>
    <property type="project" value="TreeGrafter"/>
</dbReference>
<accession>A0A137PH27</accession>
<dbReference type="SUPFAM" id="SSF48264">
    <property type="entry name" value="Cytochrome P450"/>
    <property type="match status" value="1"/>
</dbReference>
<evidence type="ECO:0000256" key="1">
    <source>
        <dbReference type="ARBA" id="ARBA00001971"/>
    </source>
</evidence>
<keyword evidence="6 13" id="KW-0479">Metal-binding</keyword>
<keyword evidence="16" id="KW-0812">Transmembrane</keyword>
<dbReference type="PRINTS" id="PR00385">
    <property type="entry name" value="P450"/>
</dbReference>
<dbReference type="Pfam" id="PF00067">
    <property type="entry name" value="p450"/>
    <property type="match status" value="1"/>
</dbReference>
<dbReference type="InterPro" id="IPR002401">
    <property type="entry name" value="Cyt_P450_E_grp-I"/>
</dbReference>
<dbReference type="FunFam" id="1.10.630.10:FF:000238">
    <property type="entry name" value="Cytochrome P450 2A6"/>
    <property type="match status" value="1"/>
</dbReference>